<gene>
    <name evidence="1" type="ORF">AN216_04590</name>
</gene>
<evidence type="ECO:0000313" key="2">
    <source>
        <dbReference type="Proteomes" id="UP000176101"/>
    </source>
</evidence>
<proteinExistence type="predicted"/>
<dbReference type="EMBL" id="LJGU01000106">
    <property type="protein sequence ID" value="OEV05096.1"/>
    <property type="molecule type" value="Genomic_DNA"/>
</dbReference>
<name>A0A1E7KMH9_9ACTN</name>
<dbReference type="Proteomes" id="UP000176101">
    <property type="component" value="Unassembled WGS sequence"/>
</dbReference>
<comment type="caution">
    <text evidence="1">The sequence shown here is derived from an EMBL/GenBank/DDBJ whole genome shotgun (WGS) entry which is preliminary data.</text>
</comment>
<reference evidence="1 2" key="1">
    <citation type="journal article" date="2016" name="Front. Microbiol.">
        <title>Comparative Genomics Analysis of Streptomyces Species Reveals Their Adaptation to the Marine Environment and Their Diversity at the Genomic Level.</title>
        <authorList>
            <person name="Tian X."/>
            <person name="Zhang Z."/>
            <person name="Yang T."/>
            <person name="Chen M."/>
            <person name="Li J."/>
            <person name="Chen F."/>
            <person name="Yang J."/>
            <person name="Li W."/>
            <person name="Zhang B."/>
            <person name="Zhang Z."/>
            <person name="Wu J."/>
            <person name="Zhang C."/>
            <person name="Long L."/>
            <person name="Xiao J."/>
        </authorList>
    </citation>
    <scope>NUCLEOTIDE SEQUENCE [LARGE SCALE GENOMIC DNA]</scope>
    <source>
        <strain evidence="1 2">SCSIO 02100</strain>
    </source>
</reference>
<evidence type="ECO:0000313" key="1">
    <source>
        <dbReference type="EMBL" id="OEV05096.1"/>
    </source>
</evidence>
<organism evidence="1 2">
    <name type="scientific">Streptomyces oceani</name>
    <dbReference type="NCBI Taxonomy" id="1075402"/>
    <lineage>
        <taxon>Bacteria</taxon>
        <taxon>Bacillati</taxon>
        <taxon>Actinomycetota</taxon>
        <taxon>Actinomycetes</taxon>
        <taxon>Kitasatosporales</taxon>
        <taxon>Streptomycetaceae</taxon>
        <taxon>Streptomyces</taxon>
    </lineage>
</organism>
<dbReference type="RefSeq" id="WP_070195290.1">
    <property type="nucleotide sequence ID" value="NZ_LJGU01000106.1"/>
</dbReference>
<dbReference type="AlphaFoldDB" id="A0A1E7KMH9"/>
<dbReference type="OrthoDB" id="4224793at2"/>
<keyword evidence="2" id="KW-1185">Reference proteome</keyword>
<accession>A0A1E7KMH9</accession>
<protein>
    <recommendedName>
        <fullName evidence="3">DUF3137 domain-containing protein</fullName>
    </recommendedName>
</protein>
<sequence>MEAIVPIALVLILGLPVLGVLVGARLRKRAVANLGQVAAYCQQRGWQQVQPDRRITQKTWILYEATGTASLNVQGQFAGQHRGMAFQAAQVARPPSPMRTTMQRLAVVYVERPVPGPRLQLAPSGISSTTFLKRDLQIDDPAFDAAFHVSSEHQGFARAVLHPGLTQALARDGRAAESVIGFEQGHLFAVRHGELTPEKLQSMLDMLIDVHLNVPWQQLGSTA</sequence>
<evidence type="ECO:0008006" key="3">
    <source>
        <dbReference type="Google" id="ProtNLM"/>
    </source>
</evidence>